<reference evidence="2 3" key="1">
    <citation type="submission" date="2016-03" db="EMBL/GenBank/DDBJ databases">
        <title>Draft genome sequence of Acetobacter malorum CECT 7742, a strain isolated from strawberry vinegar.</title>
        <authorList>
            <person name="Sainz F."/>
            <person name="Mas A."/>
            <person name="Torija M.J."/>
        </authorList>
    </citation>
    <scope>NUCLEOTIDE SEQUENCE [LARGE SCALE GENOMIC DNA]</scope>
    <source>
        <strain evidence="2 3">CECT 7742</strain>
    </source>
</reference>
<evidence type="ECO:0000259" key="1">
    <source>
        <dbReference type="Pfam" id="PF17769"/>
    </source>
</evidence>
<proteinExistence type="predicted"/>
<comment type="caution">
    <text evidence="2">The sequence shown here is derived from an EMBL/GenBank/DDBJ whole genome shotgun (WGS) entry which is preliminary data.</text>
</comment>
<evidence type="ECO:0000313" key="3">
    <source>
        <dbReference type="Proteomes" id="UP000077349"/>
    </source>
</evidence>
<dbReference type="Gene3D" id="3.30.470.20">
    <property type="entry name" value="ATP-grasp fold, B domain"/>
    <property type="match status" value="1"/>
</dbReference>
<dbReference type="Pfam" id="PF17769">
    <property type="entry name" value="PurK_C"/>
    <property type="match status" value="1"/>
</dbReference>
<dbReference type="EC" id="4.1.1.21" evidence="2"/>
<sequence>MALWPDILATPGHIPHLYGKAEARVGRKMGHVNILFPYGSLPGALGIQDALGPLADKKD</sequence>
<evidence type="ECO:0000313" key="2">
    <source>
        <dbReference type="EMBL" id="OAG75163.1"/>
    </source>
</evidence>
<dbReference type="EMBL" id="LVHD01000112">
    <property type="protein sequence ID" value="OAG75163.1"/>
    <property type="molecule type" value="Genomic_DNA"/>
</dbReference>
<keyword evidence="2" id="KW-0456">Lyase</keyword>
<feature type="domain" description="Phosphoribosylaminoimidazole carboxylase C-terminal" evidence="1">
    <location>
        <begin position="6"/>
        <end position="35"/>
    </location>
</feature>
<gene>
    <name evidence="2" type="ORF">Amal_03671</name>
</gene>
<dbReference type="SUPFAM" id="SSF51246">
    <property type="entry name" value="Rudiment single hybrid motif"/>
    <property type="match status" value="1"/>
</dbReference>
<accession>A0A177G499</accession>
<dbReference type="GO" id="GO:0004638">
    <property type="term" value="F:phosphoribosylaminoimidazole carboxylase activity"/>
    <property type="evidence" value="ECO:0007669"/>
    <property type="project" value="UniProtKB-EC"/>
</dbReference>
<dbReference type="PATRIC" id="fig|178901.16.peg.3954"/>
<dbReference type="InterPro" id="IPR011054">
    <property type="entry name" value="Rudment_hybrid_motif"/>
</dbReference>
<dbReference type="Proteomes" id="UP000077349">
    <property type="component" value="Unassembled WGS sequence"/>
</dbReference>
<dbReference type="InterPro" id="IPR040686">
    <property type="entry name" value="PurK_C"/>
</dbReference>
<protein>
    <submittedName>
        <fullName evidence="2">Phosphoribosylaminoimidazole carboxylase ATPase subunit</fullName>
        <ecNumber evidence="2">4.1.1.21</ecNumber>
    </submittedName>
</protein>
<dbReference type="AlphaFoldDB" id="A0A177G499"/>
<name>A0A177G499_9PROT</name>
<organism evidence="2 3">
    <name type="scientific">Acetobacter malorum</name>
    <dbReference type="NCBI Taxonomy" id="178901"/>
    <lineage>
        <taxon>Bacteria</taxon>
        <taxon>Pseudomonadati</taxon>
        <taxon>Pseudomonadota</taxon>
        <taxon>Alphaproteobacteria</taxon>
        <taxon>Acetobacterales</taxon>
        <taxon>Acetobacteraceae</taxon>
        <taxon>Acetobacter</taxon>
    </lineage>
</organism>